<dbReference type="PANTHER" id="PTHR34183:SF1">
    <property type="entry name" value="ENDOLYTIC PEPTIDOGLYCAN TRANSGLYCOSYLASE RLPA"/>
    <property type="match status" value="1"/>
</dbReference>
<evidence type="ECO:0000256" key="1">
    <source>
        <dbReference type="ARBA" id="ARBA00023239"/>
    </source>
</evidence>
<dbReference type="KEGG" id="cbw:RR42_m4012"/>
<dbReference type="Proteomes" id="UP000031843">
    <property type="component" value="Chromosome main"/>
</dbReference>
<dbReference type="GO" id="GO:0009279">
    <property type="term" value="C:cell outer membrane"/>
    <property type="evidence" value="ECO:0007669"/>
    <property type="project" value="TreeGrafter"/>
</dbReference>
<evidence type="ECO:0000313" key="8">
    <source>
        <dbReference type="Proteomes" id="UP000031843"/>
    </source>
</evidence>
<dbReference type="GO" id="GO:0008932">
    <property type="term" value="F:lytic endotransglycosylase activity"/>
    <property type="evidence" value="ECO:0007669"/>
    <property type="project" value="UniProtKB-UniRule"/>
</dbReference>
<name>A0A0C4YL46_9BURK</name>
<organism evidence="7 8">
    <name type="scientific">Cupriavidus basilensis</name>
    <dbReference type="NCBI Taxonomy" id="68895"/>
    <lineage>
        <taxon>Bacteria</taxon>
        <taxon>Pseudomonadati</taxon>
        <taxon>Pseudomonadota</taxon>
        <taxon>Betaproteobacteria</taxon>
        <taxon>Burkholderiales</taxon>
        <taxon>Burkholderiaceae</taxon>
        <taxon>Cupriavidus</taxon>
    </lineage>
</organism>
<evidence type="ECO:0000256" key="5">
    <source>
        <dbReference type="SAM" id="MobiDB-lite"/>
    </source>
</evidence>
<gene>
    <name evidence="3" type="primary">rlpA</name>
    <name evidence="7" type="ORF">RR42_m4012</name>
</gene>
<dbReference type="EMBL" id="CP010536">
    <property type="protein sequence ID" value="AJG21361.1"/>
    <property type="molecule type" value="Genomic_DNA"/>
</dbReference>
<dbReference type="PANTHER" id="PTHR34183">
    <property type="entry name" value="ENDOLYTIC PEPTIDOGLYCAN TRANSGLYCOSYLASE RLPA"/>
    <property type="match status" value="1"/>
</dbReference>
<keyword evidence="2 3" id="KW-0961">Cell wall biogenesis/degradation</keyword>
<dbReference type="CDD" id="cd22268">
    <property type="entry name" value="DPBB_RlpA-like"/>
    <property type="match status" value="1"/>
</dbReference>
<dbReference type="InterPro" id="IPR009009">
    <property type="entry name" value="RlpA-like_DPBB"/>
</dbReference>
<keyword evidence="3" id="KW-0732">Signal</keyword>
<feature type="signal peptide" evidence="3">
    <location>
        <begin position="1"/>
        <end position="28"/>
    </location>
</feature>
<comment type="function">
    <text evidence="3">Lytic transglycosylase with a strong preference for naked glycan strands that lack stem peptides.</text>
</comment>
<accession>A0A0C4YL46</accession>
<evidence type="ECO:0000313" key="7">
    <source>
        <dbReference type="EMBL" id="AJG21361.1"/>
    </source>
</evidence>
<keyword evidence="8" id="KW-1185">Reference proteome</keyword>
<dbReference type="SUPFAM" id="SSF50685">
    <property type="entry name" value="Barwin-like endoglucanases"/>
    <property type="match status" value="1"/>
</dbReference>
<evidence type="ECO:0000256" key="3">
    <source>
        <dbReference type="HAMAP-Rule" id="MF_02071"/>
    </source>
</evidence>
<proteinExistence type="inferred from homology"/>
<feature type="compositionally biased region" description="Basic and acidic residues" evidence="5">
    <location>
        <begin position="60"/>
        <end position="94"/>
    </location>
</feature>
<sequence precursor="true">MSWLPPYFSRPGRIVRLCLHATCALALAACAIPPANEGQEGMPTAATPGSAKAAKPGRTAKGDKNGERSGDRSGGKNGKADDAARGEATDHAQKDNGNGWGLFRWGGGNDGLGEGAGQGSLEGLRPDLGSFEQRGMASWYGKGFHGRKTANGERFDMRAMTAAHPSLPLDSWVLVRNLRNGKVAVVRINDRGPYHSNRVLDVSYGAAKRLGFTNHGSTQVEIRRLSRSEVAALGPQIAPGDDDAGDGGEDASPLSEMADNAARPARTARKARKPATTKRKSR</sequence>
<evidence type="ECO:0000256" key="4">
    <source>
        <dbReference type="RuleBase" id="RU003495"/>
    </source>
</evidence>
<feature type="region of interest" description="Disordered" evidence="5">
    <location>
        <begin position="38"/>
        <end position="100"/>
    </location>
</feature>
<keyword evidence="1 3" id="KW-0456">Lyase</keyword>
<reference evidence="7 8" key="1">
    <citation type="journal article" date="2015" name="Genome Announc.">
        <title>Complete Genome Sequence of Cupriavidus basilensis 4G11, Isolated from the Oak Ridge Field Research Center Site.</title>
        <authorList>
            <person name="Ray J."/>
            <person name="Waters R.J."/>
            <person name="Skerker J.M."/>
            <person name="Kuehl J.V."/>
            <person name="Price M.N."/>
            <person name="Huang J."/>
            <person name="Chakraborty R."/>
            <person name="Arkin A.P."/>
            <person name="Deutschbauer A."/>
        </authorList>
    </citation>
    <scope>NUCLEOTIDE SEQUENCE [LARGE SCALE GENOMIC DNA]</scope>
    <source>
        <strain evidence="7">4G11</strain>
    </source>
</reference>
<dbReference type="GO" id="GO:0071555">
    <property type="term" value="P:cell wall organization"/>
    <property type="evidence" value="ECO:0007669"/>
    <property type="project" value="UniProtKB-KW"/>
</dbReference>
<dbReference type="InterPro" id="IPR012997">
    <property type="entry name" value="RplA"/>
</dbReference>
<feature type="chain" id="PRO_5009983162" description="Endolytic peptidoglycan transglycosylase RlpA" evidence="3">
    <location>
        <begin position="29"/>
        <end position="282"/>
    </location>
</feature>
<dbReference type="GO" id="GO:0000270">
    <property type="term" value="P:peptidoglycan metabolic process"/>
    <property type="evidence" value="ECO:0007669"/>
    <property type="project" value="UniProtKB-UniRule"/>
</dbReference>
<dbReference type="RefSeq" id="WP_043350525.1">
    <property type="nucleotide sequence ID" value="NZ_CP010536.1"/>
</dbReference>
<evidence type="ECO:0000256" key="2">
    <source>
        <dbReference type="ARBA" id="ARBA00023316"/>
    </source>
</evidence>
<dbReference type="InterPro" id="IPR036908">
    <property type="entry name" value="RlpA-like_sf"/>
</dbReference>
<dbReference type="STRING" id="68895.RR42_m4012"/>
<dbReference type="AlphaFoldDB" id="A0A0C4YL46"/>
<comment type="similarity">
    <text evidence="3 4">Belongs to the RlpA family.</text>
</comment>
<dbReference type="OrthoDB" id="9779128at2"/>
<dbReference type="InterPro" id="IPR034718">
    <property type="entry name" value="RlpA"/>
</dbReference>
<dbReference type="HAMAP" id="MF_02071">
    <property type="entry name" value="RlpA"/>
    <property type="match status" value="1"/>
</dbReference>
<dbReference type="EC" id="4.2.2.-" evidence="3"/>
<protein>
    <recommendedName>
        <fullName evidence="3">Endolytic peptidoglycan transglycosylase RlpA</fullName>
        <ecNumber evidence="3">4.2.2.-</ecNumber>
    </recommendedName>
</protein>
<dbReference type="NCBIfam" id="TIGR00413">
    <property type="entry name" value="rlpA"/>
    <property type="match status" value="1"/>
</dbReference>
<dbReference type="Pfam" id="PF03330">
    <property type="entry name" value="DPBB_1"/>
    <property type="match status" value="1"/>
</dbReference>
<evidence type="ECO:0000259" key="6">
    <source>
        <dbReference type="Pfam" id="PF03330"/>
    </source>
</evidence>
<feature type="region of interest" description="Disordered" evidence="5">
    <location>
        <begin position="235"/>
        <end position="282"/>
    </location>
</feature>
<feature type="domain" description="RlpA-like protein double-psi beta-barrel" evidence="6">
    <location>
        <begin position="133"/>
        <end position="221"/>
    </location>
</feature>
<dbReference type="Gene3D" id="2.40.40.10">
    <property type="entry name" value="RlpA-like domain"/>
    <property type="match status" value="1"/>
</dbReference>
<keyword evidence="7" id="KW-0449">Lipoprotein</keyword>
<feature type="compositionally biased region" description="Acidic residues" evidence="5">
    <location>
        <begin position="240"/>
        <end position="249"/>
    </location>
</feature>
<feature type="compositionally biased region" description="Basic residues" evidence="5">
    <location>
        <begin position="266"/>
        <end position="282"/>
    </location>
</feature>